<evidence type="ECO:0000256" key="8">
    <source>
        <dbReference type="PROSITE-ProRule" id="PRU00282"/>
    </source>
</evidence>
<evidence type="ECO:0000256" key="4">
    <source>
        <dbReference type="ARBA" id="ARBA00022692"/>
    </source>
</evidence>
<comment type="similarity">
    <text evidence="2 9">Belongs to the mitochondrial carrier (TC 2.A.29) family.</text>
</comment>
<feature type="repeat" description="Solcar" evidence="8">
    <location>
        <begin position="208"/>
        <end position="294"/>
    </location>
</feature>
<evidence type="ECO:0000256" key="5">
    <source>
        <dbReference type="ARBA" id="ARBA00022737"/>
    </source>
</evidence>
<dbReference type="InterPro" id="IPR018108">
    <property type="entry name" value="MCP_transmembrane"/>
</dbReference>
<evidence type="ECO:0000313" key="10">
    <source>
        <dbReference type="EMBL" id="CAD8352429.1"/>
    </source>
</evidence>
<dbReference type="InterPro" id="IPR050391">
    <property type="entry name" value="Mito_Metabolite_Transporter"/>
</dbReference>
<evidence type="ECO:0000256" key="7">
    <source>
        <dbReference type="ARBA" id="ARBA00023136"/>
    </source>
</evidence>
<feature type="repeat" description="Solcar" evidence="8">
    <location>
        <begin position="99"/>
        <end position="200"/>
    </location>
</feature>
<keyword evidence="4 8" id="KW-0812">Transmembrane</keyword>
<dbReference type="PRINTS" id="PR00926">
    <property type="entry name" value="MITOCARRIER"/>
</dbReference>
<feature type="repeat" description="Solcar" evidence="8">
    <location>
        <begin position="8"/>
        <end position="91"/>
    </location>
</feature>
<sequence>MMGQLPWREVLSAGLGAAVTDTIFNPLAMITVRLQVDRERRLYCSLRQCGARILAEDGLARLWTPGLVATWLRAFSQTGLRLGLYPKVKQAYARTGIGDGLAAKIASGATTGAVGSAIANPFDLARVKLQGESGLVVSGVYITGLCTGRAPSHAHTLAVFSDTLRSEGARGLWRGASASMCRASLLSAGQLATYDQSKQLAVRAGWVEGPRTHLACSCLSGLMAQVACMPADVVKTRVQSGQHTQVYRSPAHCLLVILREEGPLALYRGFSAAAARQVPVMAVQMPIVEQIRVRVFGLTYM</sequence>
<dbReference type="InterPro" id="IPR002067">
    <property type="entry name" value="MCP"/>
</dbReference>
<gene>
    <name evidence="10" type="ORF">PBAH0796_LOCUS7796</name>
</gene>
<dbReference type="EMBL" id="HBEG01012848">
    <property type="protein sequence ID" value="CAD8352429.1"/>
    <property type="molecule type" value="Transcribed_RNA"/>
</dbReference>
<keyword evidence="7 8" id="KW-0472">Membrane</keyword>
<reference evidence="10" key="1">
    <citation type="submission" date="2021-01" db="EMBL/GenBank/DDBJ databases">
        <authorList>
            <person name="Corre E."/>
            <person name="Pelletier E."/>
            <person name="Niang G."/>
            <person name="Scheremetjew M."/>
            <person name="Finn R."/>
            <person name="Kale V."/>
            <person name="Holt S."/>
            <person name="Cochrane G."/>
            <person name="Meng A."/>
            <person name="Brown T."/>
            <person name="Cohen L."/>
        </authorList>
    </citation>
    <scope>NUCLEOTIDE SEQUENCE</scope>
    <source>
        <strain evidence="10">Pbaha01</strain>
    </source>
</reference>
<evidence type="ECO:0000256" key="3">
    <source>
        <dbReference type="ARBA" id="ARBA00022448"/>
    </source>
</evidence>
<protein>
    <submittedName>
        <fullName evidence="10">Uncharacterized protein</fullName>
    </submittedName>
</protein>
<keyword evidence="6" id="KW-1133">Transmembrane helix</keyword>
<comment type="subcellular location">
    <subcellularLocation>
        <location evidence="1">Membrane</location>
        <topology evidence="1">Multi-pass membrane protein</topology>
    </subcellularLocation>
</comment>
<evidence type="ECO:0000256" key="2">
    <source>
        <dbReference type="ARBA" id="ARBA00006375"/>
    </source>
</evidence>
<evidence type="ECO:0000256" key="6">
    <source>
        <dbReference type="ARBA" id="ARBA00022989"/>
    </source>
</evidence>
<keyword evidence="3 9" id="KW-0813">Transport</keyword>
<dbReference type="Gene3D" id="1.50.40.10">
    <property type="entry name" value="Mitochondrial carrier domain"/>
    <property type="match status" value="1"/>
</dbReference>
<dbReference type="PANTHER" id="PTHR45618">
    <property type="entry name" value="MITOCHONDRIAL DICARBOXYLATE CARRIER-RELATED"/>
    <property type="match status" value="1"/>
</dbReference>
<dbReference type="SUPFAM" id="SSF103506">
    <property type="entry name" value="Mitochondrial carrier"/>
    <property type="match status" value="1"/>
</dbReference>
<accession>A0A7S0FCT0</accession>
<dbReference type="GO" id="GO:0016020">
    <property type="term" value="C:membrane"/>
    <property type="evidence" value="ECO:0007669"/>
    <property type="project" value="UniProtKB-SubCell"/>
</dbReference>
<organism evidence="10">
    <name type="scientific">Pyrodinium bahamense</name>
    <dbReference type="NCBI Taxonomy" id="73915"/>
    <lineage>
        <taxon>Eukaryota</taxon>
        <taxon>Sar</taxon>
        <taxon>Alveolata</taxon>
        <taxon>Dinophyceae</taxon>
        <taxon>Gonyaulacales</taxon>
        <taxon>Pyrocystaceae</taxon>
        <taxon>Pyrodinium</taxon>
    </lineage>
</organism>
<proteinExistence type="inferred from homology"/>
<name>A0A7S0FCT0_9DINO</name>
<dbReference type="AlphaFoldDB" id="A0A7S0FCT0"/>
<dbReference type="GO" id="GO:0055085">
    <property type="term" value="P:transmembrane transport"/>
    <property type="evidence" value="ECO:0007669"/>
    <property type="project" value="InterPro"/>
</dbReference>
<evidence type="ECO:0000256" key="1">
    <source>
        <dbReference type="ARBA" id="ARBA00004141"/>
    </source>
</evidence>
<dbReference type="InterPro" id="IPR023395">
    <property type="entry name" value="MCP_dom_sf"/>
</dbReference>
<dbReference type="Pfam" id="PF00153">
    <property type="entry name" value="Mito_carr"/>
    <property type="match status" value="3"/>
</dbReference>
<keyword evidence="5" id="KW-0677">Repeat</keyword>
<dbReference type="PROSITE" id="PS50920">
    <property type="entry name" value="SOLCAR"/>
    <property type="match status" value="3"/>
</dbReference>
<evidence type="ECO:0000256" key="9">
    <source>
        <dbReference type="RuleBase" id="RU000488"/>
    </source>
</evidence>